<gene>
    <name evidence="1" type="ORF">GLW07_19205</name>
</gene>
<protein>
    <submittedName>
        <fullName evidence="1">Uncharacterized protein</fullName>
    </submittedName>
</protein>
<dbReference type="AlphaFoldDB" id="A0A845F3X2"/>
<dbReference type="EMBL" id="WMEY01000007">
    <property type="protein sequence ID" value="MYL65490.1"/>
    <property type="molecule type" value="Genomic_DNA"/>
</dbReference>
<dbReference type="Proteomes" id="UP000447833">
    <property type="component" value="Unassembled WGS sequence"/>
</dbReference>
<sequence>MIKKKFKATLIRRDAGSGTSPQKDIIEKFKKKFLKNIQIMDILKCRSERKVGKT</sequence>
<evidence type="ECO:0000313" key="2">
    <source>
        <dbReference type="Proteomes" id="UP000447833"/>
    </source>
</evidence>
<dbReference type="RefSeq" id="WP_160920913.1">
    <property type="nucleotide sequence ID" value="NZ_WMEY01000007.1"/>
</dbReference>
<accession>A0A845F3X2</accession>
<reference evidence="1 2" key="1">
    <citation type="submission" date="2019-11" db="EMBL/GenBank/DDBJ databases">
        <title>Genome sequences of 17 halophilic strains isolated from different environments.</title>
        <authorList>
            <person name="Furrow R.E."/>
        </authorList>
    </citation>
    <scope>NUCLEOTIDE SEQUENCE [LARGE SCALE GENOMIC DNA]</scope>
    <source>
        <strain evidence="1 2">22506_14_FS</strain>
    </source>
</reference>
<name>A0A845F3X2_9BACL</name>
<comment type="caution">
    <text evidence="1">The sequence shown here is derived from an EMBL/GenBank/DDBJ whole genome shotgun (WGS) entry which is preliminary data.</text>
</comment>
<proteinExistence type="predicted"/>
<evidence type="ECO:0000313" key="1">
    <source>
        <dbReference type="EMBL" id="MYL65490.1"/>
    </source>
</evidence>
<organism evidence="1 2">
    <name type="scientific">Guptibacillus hwajinpoensis</name>
    <dbReference type="NCBI Taxonomy" id="208199"/>
    <lineage>
        <taxon>Bacteria</taxon>
        <taxon>Bacillati</taxon>
        <taxon>Bacillota</taxon>
        <taxon>Bacilli</taxon>
        <taxon>Bacillales</taxon>
        <taxon>Guptibacillaceae</taxon>
        <taxon>Guptibacillus</taxon>
    </lineage>
</organism>